<dbReference type="SMART" id="SM00448">
    <property type="entry name" value="REC"/>
    <property type="match status" value="1"/>
</dbReference>
<dbReference type="eggNOG" id="COG2197">
    <property type="taxonomic scope" value="Bacteria"/>
</dbReference>
<comment type="caution">
    <text evidence="1">The sequence shown here is derived from an EMBL/GenBank/DDBJ whole genome shotgun (WGS) entry which is preliminary data.</text>
</comment>
<sequence length="188" mass="21667">MINQNLRILIVEDLVSDTILLQRQFEKFVSEPEIRISDKLSNVRYALKDFIPDLVCTDYDLVGFTAIDVINAVKEIEPSTPVIVITGTLNNEELAANVILSGASGYLLKNDISNLHKRLEPLVQDIIVKKQKTLDKLNELKLRREELRRIHEILKSAARTDEKDLKLKEYYDKVIQDLDENISSFFRV</sequence>
<gene>
    <name evidence="1" type="ORF">JCM19294_2568</name>
</gene>
<dbReference type="AlphaFoldDB" id="A0A090QJR4"/>
<protein>
    <submittedName>
        <fullName evidence="1">Sensory box histidine kinase/response regulator</fullName>
    </submittedName>
</protein>
<dbReference type="STRING" id="319236.BST91_11840"/>
<dbReference type="EMBL" id="BBML01000001">
    <property type="protein sequence ID" value="GAK95786.1"/>
    <property type="molecule type" value="Genomic_DNA"/>
</dbReference>
<dbReference type="InterPro" id="IPR001789">
    <property type="entry name" value="Sig_transdc_resp-reg_receiver"/>
</dbReference>
<keyword evidence="1" id="KW-0418">Kinase</keyword>
<keyword evidence="2" id="KW-1185">Reference proteome</keyword>
<dbReference type="SUPFAM" id="SSF52172">
    <property type="entry name" value="CheY-like"/>
    <property type="match status" value="1"/>
</dbReference>
<reference evidence="1" key="1">
    <citation type="journal article" date="2014" name="Genome Announc.">
        <title>Draft Genome Sequences of Marine Flavobacterium Nonlabens Strains NR17, NR24, NR27, NR32, NR33, and Ara13.</title>
        <authorList>
            <person name="Nakanishi M."/>
            <person name="Meirelles P."/>
            <person name="Suzuki R."/>
            <person name="Takatani N."/>
            <person name="Mino S."/>
            <person name="Suda W."/>
            <person name="Oshima K."/>
            <person name="Hattori M."/>
            <person name="Ohkuma M."/>
            <person name="Hosokawa M."/>
            <person name="Miyashita K."/>
            <person name="Thompson F.L."/>
            <person name="Niwa A."/>
            <person name="Sawabe T."/>
            <person name="Sawabe T."/>
        </authorList>
    </citation>
    <scope>NUCLEOTIDE SEQUENCE [LARGE SCALE GENOMIC DNA]</scope>
    <source>
        <strain evidence="1">JCM 19294</strain>
    </source>
</reference>
<organism evidence="1 2">
    <name type="scientific">Nonlabens tegetincola</name>
    <dbReference type="NCBI Taxonomy" id="323273"/>
    <lineage>
        <taxon>Bacteria</taxon>
        <taxon>Pseudomonadati</taxon>
        <taxon>Bacteroidota</taxon>
        <taxon>Flavobacteriia</taxon>
        <taxon>Flavobacteriales</taxon>
        <taxon>Flavobacteriaceae</taxon>
        <taxon>Nonlabens</taxon>
    </lineage>
</organism>
<proteinExistence type="predicted"/>
<keyword evidence="1" id="KW-0808">Transferase</keyword>
<dbReference type="GO" id="GO:0000160">
    <property type="term" value="P:phosphorelay signal transduction system"/>
    <property type="evidence" value="ECO:0007669"/>
    <property type="project" value="InterPro"/>
</dbReference>
<dbReference type="InterPro" id="IPR011006">
    <property type="entry name" value="CheY-like_superfamily"/>
</dbReference>
<dbReference type="RefSeq" id="WP_042276526.1">
    <property type="nucleotide sequence ID" value="NZ_BBML01000001.1"/>
</dbReference>
<dbReference type="GO" id="GO:0016301">
    <property type="term" value="F:kinase activity"/>
    <property type="evidence" value="ECO:0007669"/>
    <property type="project" value="UniProtKB-KW"/>
</dbReference>
<dbReference type="Pfam" id="PF00072">
    <property type="entry name" value="Response_reg"/>
    <property type="match status" value="1"/>
</dbReference>
<evidence type="ECO:0000313" key="1">
    <source>
        <dbReference type="EMBL" id="GAK95786.1"/>
    </source>
</evidence>
<dbReference type="Proteomes" id="UP000029221">
    <property type="component" value="Unassembled WGS sequence"/>
</dbReference>
<evidence type="ECO:0000313" key="2">
    <source>
        <dbReference type="Proteomes" id="UP000029221"/>
    </source>
</evidence>
<dbReference type="Gene3D" id="3.40.50.2300">
    <property type="match status" value="1"/>
</dbReference>
<dbReference type="PROSITE" id="PS50110">
    <property type="entry name" value="RESPONSE_REGULATORY"/>
    <property type="match status" value="1"/>
</dbReference>
<name>A0A090QJR4_9FLAO</name>
<accession>A0A090QJR4</accession>